<reference evidence="2" key="1">
    <citation type="submission" date="2022-11" db="UniProtKB">
        <authorList>
            <consortium name="WormBaseParasite"/>
        </authorList>
    </citation>
    <scope>IDENTIFICATION</scope>
</reference>
<organism evidence="1 2">
    <name type="scientific">Meloidogyne floridensis</name>
    <dbReference type="NCBI Taxonomy" id="298350"/>
    <lineage>
        <taxon>Eukaryota</taxon>
        <taxon>Metazoa</taxon>
        <taxon>Ecdysozoa</taxon>
        <taxon>Nematoda</taxon>
        <taxon>Chromadorea</taxon>
        <taxon>Rhabditida</taxon>
        <taxon>Tylenchina</taxon>
        <taxon>Tylenchomorpha</taxon>
        <taxon>Tylenchoidea</taxon>
        <taxon>Meloidogynidae</taxon>
        <taxon>Meloidogyninae</taxon>
        <taxon>Meloidogyne</taxon>
    </lineage>
</organism>
<name>A0A915NYQ1_9BILA</name>
<evidence type="ECO:0000313" key="1">
    <source>
        <dbReference type="Proteomes" id="UP000887560"/>
    </source>
</evidence>
<dbReference type="AlphaFoldDB" id="A0A915NYQ1"/>
<protein>
    <submittedName>
        <fullName evidence="2">Uncharacterized protein</fullName>
    </submittedName>
</protein>
<dbReference type="Proteomes" id="UP000887560">
    <property type="component" value="Unplaced"/>
</dbReference>
<dbReference type="WBParaSite" id="scf7180000421422.g6891">
    <property type="protein sequence ID" value="scf7180000421422.g6891"/>
    <property type="gene ID" value="scf7180000421422.g6891"/>
</dbReference>
<proteinExistence type="predicted"/>
<accession>A0A915NYQ1</accession>
<evidence type="ECO:0000313" key="2">
    <source>
        <dbReference type="WBParaSite" id="scf7180000421422.g6891"/>
    </source>
</evidence>
<keyword evidence="1" id="KW-1185">Reference proteome</keyword>
<sequence length="32" mass="3624">MGHTFERTGKRLSTWKDPKVNLDKDDSCVSDG</sequence>